<dbReference type="Gramene" id="novel_model_6783_5bd9a17a">
    <property type="protein sequence ID" value="cds.novel_model_6783_5bd9a17a"/>
    <property type="gene ID" value="novel_gene_3582_5bd9a17a"/>
</dbReference>
<evidence type="ECO:0000313" key="2">
    <source>
        <dbReference type="Proteomes" id="UP000596661"/>
    </source>
</evidence>
<evidence type="ECO:0000313" key="1">
    <source>
        <dbReference type="EnsemblPlants" id="cds.novel_model_6783_5bd9a17a"/>
    </source>
</evidence>
<dbReference type="Proteomes" id="UP000596661">
    <property type="component" value="Unassembled WGS sequence"/>
</dbReference>
<protein>
    <submittedName>
        <fullName evidence="1">Uncharacterized protein</fullName>
    </submittedName>
</protein>
<name>A0A803R9Q1_CANSA</name>
<dbReference type="AlphaFoldDB" id="A0A803R9Q1"/>
<keyword evidence="2" id="KW-1185">Reference proteome</keyword>
<accession>A0A803R9Q1</accession>
<dbReference type="EnsemblPlants" id="novel_model_6783_5bd9a17a">
    <property type="protein sequence ID" value="cds.novel_model_6783_5bd9a17a"/>
    <property type="gene ID" value="novel_gene_3582_5bd9a17a"/>
</dbReference>
<proteinExistence type="predicted"/>
<sequence length="86" mass="9483">MITLIGNPNFLSLSSSVDTHLLPLSTFVRRPLERRDHCAPITHASTGPRIIVLRSKKSPGAHTGLRPQMGFVVFLIVVNFDPVLPQ</sequence>
<organism evidence="1 2">
    <name type="scientific">Cannabis sativa</name>
    <name type="common">Hemp</name>
    <name type="synonym">Marijuana</name>
    <dbReference type="NCBI Taxonomy" id="3483"/>
    <lineage>
        <taxon>Eukaryota</taxon>
        <taxon>Viridiplantae</taxon>
        <taxon>Streptophyta</taxon>
        <taxon>Embryophyta</taxon>
        <taxon>Tracheophyta</taxon>
        <taxon>Spermatophyta</taxon>
        <taxon>Magnoliopsida</taxon>
        <taxon>eudicotyledons</taxon>
        <taxon>Gunneridae</taxon>
        <taxon>Pentapetalae</taxon>
        <taxon>rosids</taxon>
        <taxon>fabids</taxon>
        <taxon>Rosales</taxon>
        <taxon>Cannabaceae</taxon>
        <taxon>Cannabis</taxon>
    </lineage>
</organism>
<reference evidence="1" key="1">
    <citation type="submission" date="2021-03" db="UniProtKB">
        <authorList>
            <consortium name="EnsemblPlants"/>
        </authorList>
    </citation>
    <scope>IDENTIFICATION</scope>
</reference>
<dbReference type="EMBL" id="UZAU01000802">
    <property type="status" value="NOT_ANNOTATED_CDS"/>
    <property type="molecule type" value="Genomic_DNA"/>
</dbReference>